<feature type="transmembrane region" description="Helical" evidence="6">
    <location>
        <begin position="453"/>
        <end position="471"/>
    </location>
</feature>
<comment type="caution">
    <text evidence="8">The sequence shown here is derived from an EMBL/GenBank/DDBJ whole genome shotgun (WGS) entry which is preliminary data.</text>
</comment>
<dbReference type="CDD" id="cd17325">
    <property type="entry name" value="MFS_MdtG_SLC18_like"/>
    <property type="match status" value="1"/>
</dbReference>
<accession>A0A9W9RAH7</accession>
<name>A0A9W9RAH7_9EURO</name>
<dbReference type="AlphaFoldDB" id="A0A9W9RAH7"/>
<comment type="subcellular location">
    <subcellularLocation>
        <location evidence="1">Membrane</location>
        <topology evidence="1">Multi-pass membrane protein</topology>
    </subcellularLocation>
</comment>
<keyword evidence="2" id="KW-0813">Transport</keyword>
<dbReference type="Pfam" id="PF07690">
    <property type="entry name" value="MFS_1"/>
    <property type="match status" value="1"/>
</dbReference>
<sequence length="487" mass="52206">MEGAKRVPWLYNFRSSETFIVLVVSIAIFTDVFIYGMIVPIVPIALVKRAGAREEEAQSWVSILLAVYGATLLVGSPLFGYFADHCRLRRLPFVIGLIALAASTGLFVVARSLPVLILARGLQGFSGAAVWVVGLAIIADNVPPDRVAEAMGHTSIALTWGALLGPTIGGVMYEKLGFYGTFAIPTGLIIVDVVLRFAMIEESGAIQPDKTGLDSGMDGYRSPLYGTFIRQDDEYSGYFSSGEDTASEQGPLIRTSNPCFDHPRLVHEKHATVFDLLRTPRLPLALIATVVMAIIFSALETTLPLFVMDTFKWSSSGAGLIFATSAIPSFAGVHVGKLISRTGARIPGLFAFTIASISWISMRFVNSNTPADIALLIILLLVQGLSIVFVEITAMTEVSQAVDDYEIEFPGAFGEKSPVAQAYALFNMAFAGGQLLGPILAGGIRVWAGWDSMTLVIGLVCGFTAIPMGLYSGAPLRDTESSWDDGV</sequence>
<dbReference type="SUPFAM" id="SSF103473">
    <property type="entry name" value="MFS general substrate transporter"/>
    <property type="match status" value="1"/>
</dbReference>
<dbReference type="OrthoDB" id="5086884at2759"/>
<evidence type="ECO:0000256" key="6">
    <source>
        <dbReference type="SAM" id="Phobius"/>
    </source>
</evidence>
<keyword evidence="9" id="KW-1185">Reference proteome</keyword>
<evidence type="ECO:0000256" key="3">
    <source>
        <dbReference type="ARBA" id="ARBA00022692"/>
    </source>
</evidence>
<evidence type="ECO:0000256" key="4">
    <source>
        <dbReference type="ARBA" id="ARBA00022989"/>
    </source>
</evidence>
<dbReference type="EMBL" id="JAPZBS010000010">
    <property type="protein sequence ID" value="KAJ5355234.1"/>
    <property type="molecule type" value="Genomic_DNA"/>
</dbReference>
<feature type="transmembrane region" description="Helical" evidence="6">
    <location>
        <begin position="20"/>
        <end position="47"/>
    </location>
</feature>
<feature type="transmembrane region" description="Helical" evidence="6">
    <location>
        <begin position="176"/>
        <end position="195"/>
    </location>
</feature>
<evidence type="ECO:0000259" key="7">
    <source>
        <dbReference type="PROSITE" id="PS50850"/>
    </source>
</evidence>
<dbReference type="RefSeq" id="XP_056549257.1">
    <property type="nucleotide sequence ID" value="XM_056705359.1"/>
</dbReference>
<reference evidence="8" key="1">
    <citation type="submission" date="2022-11" db="EMBL/GenBank/DDBJ databases">
        <authorList>
            <person name="Petersen C."/>
        </authorList>
    </citation>
    <scope>NUCLEOTIDE SEQUENCE</scope>
    <source>
        <strain evidence="8">IBT 29864</strain>
    </source>
</reference>
<feature type="domain" description="Major facilitator superfamily (MFS) profile" evidence="7">
    <location>
        <begin position="20"/>
        <end position="480"/>
    </location>
</feature>
<dbReference type="InterPro" id="IPR050930">
    <property type="entry name" value="MFS_Vesicular_Transporter"/>
</dbReference>
<proteinExistence type="predicted"/>
<evidence type="ECO:0000256" key="1">
    <source>
        <dbReference type="ARBA" id="ARBA00004141"/>
    </source>
</evidence>
<evidence type="ECO:0000313" key="9">
    <source>
        <dbReference type="Proteomes" id="UP001147782"/>
    </source>
</evidence>
<dbReference type="InterPro" id="IPR036259">
    <property type="entry name" value="MFS_trans_sf"/>
</dbReference>
<dbReference type="InterPro" id="IPR011701">
    <property type="entry name" value="MFS"/>
</dbReference>
<feature type="transmembrane region" description="Helical" evidence="6">
    <location>
        <begin position="117"/>
        <end position="139"/>
    </location>
</feature>
<keyword evidence="4 6" id="KW-1133">Transmembrane helix</keyword>
<keyword evidence="5 6" id="KW-0472">Membrane</keyword>
<protein>
    <recommendedName>
        <fullName evidence="7">Major facilitator superfamily (MFS) profile domain-containing protein</fullName>
    </recommendedName>
</protein>
<feature type="transmembrane region" description="Helical" evidence="6">
    <location>
        <begin position="284"/>
        <end position="307"/>
    </location>
</feature>
<dbReference type="PANTHER" id="PTHR23506:SF23">
    <property type="entry name" value="GH10249P"/>
    <property type="match status" value="1"/>
</dbReference>
<feature type="transmembrane region" description="Helical" evidence="6">
    <location>
        <begin position="371"/>
        <end position="390"/>
    </location>
</feature>
<gene>
    <name evidence="8" type="ORF">N7496_012446</name>
</gene>
<feature type="transmembrane region" description="Helical" evidence="6">
    <location>
        <begin position="346"/>
        <end position="365"/>
    </location>
</feature>
<reference evidence="8" key="2">
    <citation type="journal article" date="2023" name="IMA Fungus">
        <title>Comparative genomic study of the Penicillium genus elucidates a diverse pangenome and 15 lateral gene transfer events.</title>
        <authorList>
            <person name="Petersen C."/>
            <person name="Sorensen T."/>
            <person name="Nielsen M.R."/>
            <person name="Sondergaard T.E."/>
            <person name="Sorensen J.L."/>
            <person name="Fitzpatrick D.A."/>
            <person name="Frisvad J.C."/>
            <person name="Nielsen K.L."/>
        </authorList>
    </citation>
    <scope>NUCLEOTIDE SEQUENCE</scope>
    <source>
        <strain evidence="8">IBT 29864</strain>
    </source>
</reference>
<dbReference type="InterPro" id="IPR020846">
    <property type="entry name" value="MFS_dom"/>
</dbReference>
<feature type="transmembrane region" description="Helical" evidence="6">
    <location>
        <begin position="59"/>
        <end position="79"/>
    </location>
</feature>
<dbReference type="GeneID" id="81444538"/>
<evidence type="ECO:0000256" key="5">
    <source>
        <dbReference type="ARBA" id="ARBA00023136"/>
    </source>
</evidence>
<evidence type="ECO:0000256" key="2">
    <source>
        <dbReference type="ARBA" id="ARBA00022448"/>
    </source>
</evidence>
<dbReference type="Proteomes" id="UP001147782">
    <property type="component" value="Unassembled WGS sequence"/>
</dbReference>
<feature type="transmembrane region" description="Helical" evidence="6">
    <location>
        <begin position="91"/>
        <end position="110"/>
    </location>
</feature>
<organism evidence="8 9">
    <name type="scientific">Penicillium cataractarum</name>
    <dbReference type="NCBI Taxonomy" id="2100454"/>
    <lineage>
        <taxon>Eukaryota</taxon>
        <taxon>Fungi</taxon>
        <taxon>Dikarya</taxon>
        <taxon>Ascomycota</taxon>
        <taxon>Pezizomycotina</taxon>
        <taxon>Eurotiomycetes</taxon>
        <taxon>Eurotiomycetidae</taxon>
        <taxon>Eurotiales</taxon>
        <taxon>Aspergillaceae</taxon>
        <taxon>Penicillium</taxon>
    </lineage>
</organism>
<dbReference type="GO" id="GO:0016020">
    <property type="term" value="C:membrane"/>
    <property type="evidence" value="ECO:0007669"/>
    <property type="project" value="UniProtKB-SubCell"/>
</dbReference>
<dbReference type="PANTHER" id="PTHR23506">
    <property type="entry name" value="GH10249P"/>
    <property type="match status" value="1"/>
</dbReference>
<dbReference type="Gene3D" id="1.20.1250.20">
    <property type="entry name" value="MFS general substrate transporter like domains"/>
    <property type="match status" value="1"/>
</dbReference>
<feature type="transmembrane region" description="Helical" evidence="6">
    <location>
        <begin position="313"/>
        <end position="334"/>
    </location>
</feature>
<feature type="transmembrane region" description="Helical" evidence="6">
    <location>
        <begin position="425"/>
        <end position="447"/>
    </location>
</feature>
<dbReference type="PROSITE" id="PS50850">
    <property type="entry name" value="MFS"/>
    <property type="match status" value="1"/>
</dbReference>
<dbReference type="GO" id="GO:0022857">
    <property type="term" value="F:transmembrane transporter activity"/>
    <property type="evidence" value="ECO:0007669"/>
    <property type="project" value="InterPro"/>
</dbReference>
<evidence type="ECO:0000313" key="8">
    <source>
        <dbReference type="EMBL" id="KAJ5355234.1"/>
    </source>
</evidence>
<keyword evidence="3 6" id="KW-0812">Transmembrane</keyword>